<dbReference type="InterPro" id="IPR010982">
    <property type="entry name" value="Lambda_DNA-bd_dom_sf"/>
</dbReference>
<feature type="domain" description="HTH cro/C1-type" evidence="1">
    <location>
        <begin position="1"/>
        <end position="39"/>
    </location>
</feature>
<dbReference type="EMBL" id="PEUA01000070">
    <property type="protein sequence ID" value="PIV41700.1"/>
    <property type="molecule type" value="Genomic_DNA"/>
</dbReference>
<sequence length="41" mass="4543">MADITYNTIIKIESGTTYNPRVETLKQIADALGVSIDDLMK</sequence>
<proteinExistence type="predicted"/>
<reference evidence="3" key="1">
    <citation type="submission" date="2017-09" db="EMBL/GenBank/DDBJ databases">
        <title>Depth-based differentiation of microbial function through sediment-hosted aquifers and enrichment of novel symbionts in the deep terrestrial subsurface.</title>
        <authorList>
            <person name="Probst A.J."/>
            <person name="Ladd B."/>
            <person name="Jarett J.K."/>
            <person name="Geller-Mcgrath D.E."/>
            <person name="Sieber C.M.K."/>
            <person name="Emerson J.B."/>
            <person name="Anantharaman K."/>
            <person name="Thomas B.C."/>
            <person name="Malmstrom R."/>
            <person name="Stieglmeier M."/>
            <person name="Klingl A."/>
            <person name="Woyke T."/>
            <person name="Ryan C.M."/>
            <person name="Banfield J.F."/>
        </authorList>
    </citation>
    <scope>NUCLEOTIDE SEQUENCE [LARGE SCALE GENOMIC DNA]</scope>
</reference>
<dbReference type="Gene3D" id="1.10.260.40">
    <property type="entry name" value="lambda repressor-like DNA-binding domains"/>
    <property type="match status" value="1"/>
</dbReference>
<evidence type="ECO:0000313" key="3">
    <source>
        <dbReference type="Proteomes" id="UP000230304"/>
    </source>
</evidence>
<comment type="caution">
    <text evidence="2">The sequence shown here is derived from an EMBL/GenBank/DDBJ whole genome shotgun (WGS) entry which is preliminary data.</text>
</comment>
<evidence type="ECO:0000313" key="2">
    <source>
        <dbReference type="EMBL" id="PIV41700.1"/>
    </source>
</evidence>
<dbReference type="PROSITE" id="PS50943">
    <property type="entry name" value="HTH_CROC1"/>
    <property type="match status" value="1"/>
</dbReference>
<dbReference type="SUPFAM" id="SSF47413">
    <property type="entry name" value="lambda repressor-like DNA-binding domains"/>
    <property type="match status" value="1"/>
</dbReference>
<dbReference type="CDD" id="cd00093">
    <property type="entry name" value="HTH_XRE"/>
    <property type="match status" value="1"/>
</dbReference>
<evidence type="ECO:0000259" key="1">
    <source>
        <dbReference type="PROSITE" id="PS50943"/>
    </source>
</evidence>
<dbReference type="Proteomes" id="UP000230304">
    <property type="component" value="Unassembled WGS sequence"/>
</dbReference>
<dbReference type="AlphaFoldDB" id="A0A2M7D746"/>
<dbReference type="Pfam" id="PF01381">
    <property type="entry name" value="HTH_3"/>
    <property type="match status" value="1"/>
</dbReference>
<dbReference type="InterPro" id="IPR001387">
    <property type="entry name" value="Cro/C1-type_HTH"/>
</dbReference>
<name>A0A2M7D746_9BACT</name>
<protein>
    <recommendedName>
        <fullName evidence="1">HTH cro/C1-type domain-containing protein</fullName>
    </recommendedName>
</protein>
<accession>A0A2M7D746</accession>
<gene>
    <name evidence="2" type="ORF">COS26_03215</name>
</gene>
<organism evidence="2 3">
    <name type="scientific">Candidatus Nealsonbacteria bacterium CG02_land_8_20_14_3_00_40_11</name>
    <dbReference type="NCBI Taxonomy" id="1974700"/>
    <lineage>
        <taxon>Bacteria</taxon>
        <taxon>Candidatus Nealsoniibacteriota</taxon>
    </lineage>
</organism>
<dbReference type="GO" id="GO:0003677">
    <property type="term" value="F:DNA binding"/>
    <property type="evidence" value="ECO:0007669"/>
    <property type="project" value="InterPro"/>
</dbReference>